<organism evidence="2 3">
    <name type="scientific">Paenibacillus pectinilyticus</name>
    <dbReference type="NCBI Taxonomy" id="512399"/>
    <lineage>
        <taxon>Bacteria</taxon>
        <taxon>Bacillati</taxon>
        <taxon>Bacillota</taxon>
        <taxon>Bacilli</taxon>
        <taxon>Bacillales</taxon>
        <taxon>Paenibacillaceae</taxon>
        <taxon>Paenibacillus</taxon>
    </lineage>
</organism>
<dbReference type="EMBL" id="LYPC01000014">
    <property type="protein sequence ID" value="OCT15335.1"/>
    <property type="molecule type" value="Genomic_DNA"/>
</dbReference>
<dbReference type="STRING" id="512399.A8709_14685"/>
<dbReference type="AlphaFoldDB" id="A0A1C1A457"/>
<feature type="domain" description="Glycoside hydrolase family 29 N-terminal" evidence="1">
    <location>
        <begin position="221"/>
        <end position="362"/>
    </location>
</feature>
<dbReference type="Pfam" id="PF01120">
    <property type="entry name" value="Alpha_L_fucos"/>
    <property type="match status" value="1"/>
</dbReference>
<accession>A0A1C1A457</accession>
<dbReference type="InterPro" id="IPR017853">
    <property type="entry name" value="GH"/>
</dbReference>
<dbReference type="Gene3D" id="3.20.20.80">
    <property type="entry name" value="Glycosidases"/>
    <property type="match status" value="1"/>
</dbReference>
<gene>
    <name evidence="2" type="ORF">A8709_14685</name>
</gene>
<keyword evidence="3" id="KW-1185">Reference proteome</keyword>
<dbReference type="SUPFAM" id="SSF51445">
    <property type="entry name" value="(Trans)glycosidases"/>
    <property type="match status" value="1"/>
</dbReference>
<reference evidence="3" key="1">
    <citation type="submission" date="2016-05" db="EMBL/GenBank/DDBJ databases">
        <title>Paenibacillus oryzae. sp. nov., isolated from the rice root.</title>
        <authorList>
            <person name="Zhang J."/>
            <person name="Zhang X."/>
        </authorList>
    </citation>
    <scope>NUCLEOTIDE SEQUENCE [LARGE SCALE GENOMIC DNA]</scope>
    <source>
        <strain evidence="3">KCTC13222</strain>
    </source>
</reference>
<sequence>MLKKWLLVITLTLMLGMLVMPIGPSTSYADTVVPQAGANPIVFNQTATTDNLVYLMAAGSEHNSSLTIDNYGVPKHMWINNFFGRTSDYMIWTVSLATAADYHVDALLSSSTNTPLKLSVVGTSNVLNFTTSNIGWDKRDAGVISLPAGTSQIKLEGTAGTANGMAIKSLELMRNEDYPAYLSRISSFKKDTTWLSNAGYGLMFQYGAWGYPQTGTTKKSVDNQAADFNVTNFVNMVKSTGASYVIWSASWWTYQMNAPITAVDNIVGNGNRTSTRDLIGEIAAALHANNIKFMLYYHTGQDSHLGYNSTDFWQAQNWPAAFTTTGVGDRSTFFTNWSNVITEMGNRYGTNLDGWFFDDGTMYYPAPFEQLGQAARAGNPNRLVSYNAWIASRFTDFQDVYFAEGDYGEVHTGSAPVGGNGVFTSGPQKGLLQQAMFTMEQDWGVHAANTSITTQITGAQASSWLQSASSRKVPLSFNMMMWEDGSVSPQSLQLLIDLKNAAATPYVNDTDTTITYAGSSWGYSNNRGAGDYNNDVHYTTNNSDYFQFTFSGTGIDYIGPKASNEGNIDIYIDGVLLTTVTANNGGAYQAKQTIYSKTGLSNGSHVFKAVKKDGAYMQLDELVIHRTVQLNNTDLAYTGSWSLSSGRGVGDYLNDVHYTTTNGNSVSYTFNGNGVDYVTETYSDQGNVDVYIDGTLVQTVNCSNPTRLAQQTVYSVNGLTPGTHTIKLVKASGTYMLVDAIIARS</sequence>
<evidence type="ECO:0000313" key="3">
    <source>
        <dbReference type="Proteomes" id="UP000093309"/>
    </source>
</evidence>
<evidence type="ECO:0000259" key="1">
    <source>
        <dbReference type="Pfam" id="PF01120"/>
    </source>
</evidence>
<dbReference type="GO" id="GO:0005975">
    <property type="term" value="P:carbohydrate metabolic process"/>
    <property type="evidence" value="ECO:0007669"/>
    <property type="project" value="InterPro"/>
</dbReference>
<dbReference type="InterPro" id="IPR057739">
    <property type="entry name" value="Glyco_hydro_29_N"/>
</dbReference>
<dbReference type="Proteomes" id="UP000093309">
    <property type="component" value="Unassembled WGS sequence"/>
</dbReference>
<dbReference type="GO" id="GO:0004560">
    <property type="term" value="F:alpha-L-fucosidase activity"/>
    <property type="evidence" value="ECO:0007669"/>
    <property type="project" value="InterPro"/>
</dbReference>
<dbReference type="OrthoDB" id="1392315at2"/>
<proteinExistence type="predicted"/>
<dbReference type="Gene3D" id="2.60.120.260">
    <property type="entry name" value="Galactose-binding domain-like"/>
    <property type="match status" value="3"/>
</dbReference>
<protein>
    <recommendedName>
        <fullName evidence="1">Glycoside hydrolase family 29 N-terminal domain-containing protein</fullName>
    </recommendedName>
</protein>
<evidence type="ECO:0000313" key="2">
    <source>
        <dbReference type="EMBL" id="OCT15335.1"/>
    </source>
</evidence>
<dbReference type="RefSeq" id="WP_065852246.1">
    <property type="nucleotide sequence ID" value="NZ_LYPC01000014.1"/>
</dbReference>
<comment type="caution">
    <text evidence="2">The sequence shown here is derived from an EMBL/GenBank/DDBJ whole genome shotgun (WGS) entry which is preliminary data.</text>
</comment>
<name>A0A1C1A457_9BACL</name>